<dbReference type="OrthoDB" id="439917at2759"/>
<dbReference type="InterPro" id="IPR038955">
    <property type="entry name" value="PriA/CPL1_fungi"/>
</dbReference>
<dbReference type="EMBL" id="CENE01000022">
    <property type="protein sequence ID" value="CEQ42190.1"/>
    <property type="molecule type" value="Genomic_DNA"/>
</dbReference>
<reference evidence="4" key="1">
    <citation type="submission" date="2015-02" db="EMBL/GenBank/DDBJ databases">
        <authorList>
            <person name="Gon?alves P."/>
        </authorList>
    </citation>
    <scope>NUCLEOTIDE SEQUENCE [LARGE SCALE GENOMIC DNA]</scope>
</reference>
<keyword evidence="4" id="KW-1185">Reference proteome</keyword>
<evidence type="ECO:0000313" key="3">
    <source>
        <dbReference type="EMBL" id="CEQ42190.1"/>
    </source>
</evidence>
<evidence type="ECO:0000256" key="1">
    <source>
        <dbReference type="SAM" id="SignalP"/>
    </source>
</evidence>
<dbReference type="Pfam" id="PF21671">
    <property type="entry name" value="CPL1-like"/>
    <property type="match status" value="1"/>
</dbReference>
<evidence type="ECO:0000259" key="2">
    <source>
        <dbReference type="Pfam" id="PF21671"/>
    </source>
</evidence>
<accession>A0A0D6ERL8</accession>
<gene>
    <name evidence="3" type="primary">SPOSA6832_03966</name>
</gene>
<proteinExistence type="predicted"/>
<dbReference type="PANTHER" id="PTHR35192:SF2">
    <property type="entry name" value="APPLE DOMAIN-CONTAINING PROTEIN"/>
    <property type="match status" value="1"/>
</dbReference>
<dbReference type="Proteomes" id="UP000243876">
    <property type="component" value="Unassembled WGS sequence"/>
</dbReference>
<organism evidence="3 4">
    <name type="scientific">Sporidiobolus salmonicolor</name>
    <name type="common">Yeast-like fungus</name>
    <name type="synonym">Sporobolomyces salmonicolor</name>
    <dbReference type="NCBI Taxonomy" id="5005"/>
    <lineage>
        <taxon>Eukaryota</taxon>
        <taxon>Fungi</taxon>
        <taxon>Dikarya</taxon>
        <taxon>Basidiomycota</taxon>
        <taxon>Pucciniomycotina</taxon>
        <taxon>Microbotryomycetes</taxon>
        <taxon>Sporidiobolales</taxon>
        <taxon>Sporidiobolaceae</taxon>
        <taxon>Sporobolomyces</taxon>
    </lineage>
</organism>
<feature type="chain" id="PRO_5002303626" evidence="1">
    <location>
        <begin position="20"/>
        <end position="343"/>
    </location>
</feature>
<name>A0A0D6ERL8_SPOSA</name>
<feature type="non-terminal residue" evidence="3">
    <location>
        <position position="1"/>
    </location>
</feature>
<keyword evidence="1" id="KW-0732">Signal</keyword>
<evidence type="ECO:0000313" key="4">
    <source>
        <dbReference type="Proteomes" id="UP000243876"/>
    </source>
</evidence>
<dbReference type="AlphaFoldDB" id="A0A0D6ERL8"/>
<dbReference type="InterPro" id="IPR048661">
    <property type="entry name" value="CPL1-like"/>
</dbReference>
<feature type="domain" description="Protein CPL1-like" evidence="2">
    <location>
        <begin position="279"/>
        <end position="336"/>
    </location>
</feature>
<sequence length="343" mass="35687">MRVAFTLASLASVAALVVAQSGYGRFPCTIVNGDDTFSPGRPGGGSLIVLDSKLTWTSILLFPDQSQCASNALIPPGDGVGDTGFQGDNPNPVSPLCVMEPVSGAYFCGLVNATCSDATNCDNGVCDNGPCDNTDSNCLGFLYCSAPDFNTTISDTCGGEGAFCQDPTQGSSVLSTAENYAIFNQFCSTNYCNTQTGACDVHVRVIGGGRAPFSVVFRKNMCSTTIEGQALTCDATSLTCQPVILPSSRARSRRNEAFFKRSVCPASHTACPIEGKNGFECIDTQSNIEQCGACQSQGGVDCTALPGVESVGCVSGVCEIWSCQEGHSWSQEAAACQPVVEDS</sequence>
<dbReference type="PANTHER" id="PTHR35192">
    <property type="entry name" value="PROTEIN, PUTATIVE-RELATED"/>
    <property type="match status" value="1"/>
</dbReference>
<protein>
    <submittedName>
        <fullName evidence="3">SPOSA6832_03966-mRNA-1:cds</fullName>
    </submittedName>
</protein>
<feature type="signal peptide" evidence="1">
    <location>
        <begin position="1"/>
        <end position="19"/>
    </location>
</feature>